<evidence type="ECO:0000313" key="1">
    <source>
        <dbReference type="EMBL" id="OMJ82070.1"/>
    </source>
</evidence>
<reference evidence="1 2" key="1">
    <citation type="submission" date="2016-11" db="EMBL/GenBank/DDBJ databases">
        <title>The macronuclear genome of Stentor coeruleus: a giant cell with tiny introns.</title>
        <authorList>
            <person name="Slabodnick M."/>
            <person name="Ruby J.G."/>
            <person name="Reiff S.B."/>
            <person name="Swart E.C."/>
            <person name="Gosai S."/>
            <person name="Prabakaran S."/>
            <person name="Witkowska E."/>
            <person name="Larue G.E."/>
            <person name="Fisher S."/>
            <person name="Freeman R.M."/>
            <person name="Gunawardena J."/>
            <person name="Chu W."/>
            <person name="Stover N.A."/>
            <person name="Gregory B.D."/>
            <person name="Nowacki M."/>
            <person name="Derisi J."/>
            <person name="Roy S.W."/>
            <person name="Marshall W.F."/>
            <person name="Sood P."/>
        </authorList>
    </citation>
    <scope>NUCLEOTIDE SEQUENCE [LARGE SCALE GENOMIC DNA]</scope>
    <source>
        <strain evidence="1">WM001</strain>
    </source>
</reference>
<dbReference type="EMBL" id="MPUH01000355">
    <property type="protein sequence ID" value="OMJ82070.1"/>
    <property type="molecule type" value="Genomic_DNA"/>
</dbReference>
<dbReference type="AlphaFoldDB" id="A0A1R2BZ73"/>
<gene>
    <name evidence="1" type="ORF">SteCoe_17343</name>
</gene>
<protein>
    <submittedName>
        <fullName evidence="1">Uncharacterized protein</fullName>
    </submittedName>
</protein>
<name>A0A1R2BZ73_9CILI</name>
<dbReference type="OrthoDB" id="10575209at2759"/>
<proteinExistence type="predicted"/>
<keyword evidence="2" id="KW-1185">Reference proteome</keyword>
<comment type="caution">
    <text evidence="1">The sequence shown here is derived from an EMBL/GenBank/DDBJ whole genome shotgun (WGS) entry which is preliminary data.</text>
</comment>
<dbReference type="Proteomes" id="UP000187209">
    <property type="component" value="Unassembled WGS sequence"/>
</dbReference>
<sequence>MNNYNPDDYVWCQNGNMTGLIGRVYIPENIKKSKRANTALLLFMHDKTFHNIGLKNLWSFKERFTDFAENYIRKYDGLEVLEKAISDMKWAEGKIKLNELISLPKDLPQKRLRPNNPCEVCQKVSGPQIFCISCKESSIHKKKCARITSNIWTCKKCKDFGDTPMLGYKDSVNSLDILNLSRSQSNTIGDINIQETIQAILQESIKDPTVYKILTQRQKDYEDIEKEVTVKNEALSLVQKPEELRREKYKIQEFSNTRKDNLFNELIDQLHCAHISGFESIKKLKKYFQNDEPAFEKYRNAQKEVVSVLLKTQLPNNDKITPEDPVAAKFSKFLDKSNPKGLFARLNSTIDKFNDMKVDDLIVKPSTTVLYGIVKVIIDGTLANCEYTPGQHIDHVGGGTNPEDLKALLKKVKEKYMI</sequence>
<accession>A0A1R2BZ73</accession>
<evidence type="ECO:0000313" key="2">
    <source>
        <dbReference type="Proteomes" id="UP000187209"/>
    </source>
</evidence>
<organism evidence="1 2">
    <name type="scientific">Stentor coeruleus</name>
    <dbReference type="NCBI Taxonomy" id="5963"/>
    <lineage>
        <taxon>Eukaryota</taxon>
        <taxon>Sar</taxon>
        <taxon>Alveolata</taxon>
        <taxon>Ciliophora</taxon>
        <taxon>Postciliodesmatophora</taxon>
        <taxon>Heterotrichea</taxon>
        <taxon>Heterotrichida</taxon>
        <taxon>Stentoridae</taxon>
        <taxon>Stentor</taxon>
    </lineage>
</organism>